<evidence type="ECO:0000313" key="2">
    <source>
        <dbReference type="EMBL" id="GAA5204264.1"/>
    </source>
</evidence>
<reference evidence="3" key="1">
    <citation type="journal article" date="2019" name="Int. J. Syst. Evol. Microbiol.">
        <title>The Global Catalogue of Microorganisms (GCM) 10K type strain sequencing project: providing services to taxonomists for standard genome sequencing and annotation.</title>
        <authorList>
            <consortium name="The Broad Institute Genomics Platform"/>
            <consortium name="The Broad Institute Genome Sequencing Center for Infectious Disease"/>
            <person name="Wu L."/>
            <person name="Ma J."/>
        </authorList>
    </citation>
    <scope>NUCLEOTIDE SEQUENCE [LARGE SCALE GENOMIC DNA]</scope>
    <source>
        <strain evidence="3">JCM 18306</strain>
    </source>
</reference>
<dbReference type="Proteomes" id="UP001499878">
    <property type="component" value="Unassembled WGS sequence"/>
</dbReference>
<sequence>MRGAMVMAVTRWPSADTATMHSAVTASTRKGALRRRGSAAQASADSAMPDHSGGGPGITP</sequence>
<evidence type="ECO:0000313" key="3">
    <source>
        <dbReference type="Proteomes" id="UP001499878"/>
    </source>
</evidence>
<feature type="compositionally biased region" description="Polar residues" evidence="1">
    <location>
        <begin position="18"/>
        <end position="28"/>
    </location>
</feature>
<name>A0ABP9SYZ8_9ACTN</name>
<dbReference type="EMBL" id="BAABJR010000002">
    <property type="protein sequence ID" value="GAA5204264.1"/>
    <property type="molecule type" value="Genomic_DNA"/>
</dbReference>
<proteinExistence type="predicted"/>
<organism evidence="2 3">
    <name type="scientific">Streptomyces thinghirensis</name>
    <dbReference type="NCBI Taxonomy" id="551547"/>
    <lineage>
        <taxon>Bacteria</taxon>
        <taxon>Bacillati</taxon>
        <taxon>Actinomycetota</taxon>
        <taxon>Actinomycetes</taxon>
        <taxon>Kitasatosporales</taxon>
        <taxon>Streptomycetaceae</taxon>
        <taxon>Streptomyces</taxon>
    </lineage>
</organism>
<evidence type="ECO:0000256" key="1">
    <source>
        <dbReference type="SAM" id="MobiDB-lite"/>
    </source>
</evidence>
<accession>A0ABP9SYZ8</accession>
<keyword evidence="3" id="KW-1185">Reference proteome</keyword>
<gene>
    <name evidence="2" type="ORF">GCM10023323_06510</name>
</gene>
<comment type="caution">
    <text evidence="2">The sequence shown here is derived from an EMBL/GenBank/DDBJ whole genome shotgun (WGS) entry which is preliminary data.</text>
</comment>
<feature type="region of interest" description="Disordered" evidence="1">
    <location>
        <begin position="18"/>
        <end position="60"/>
    </location>
</feature>
<protein>
    <submittedName>
        <fullName evidence="2">Uncharacterized protein</fullName>
    </submittedName>
</protein>